<protein>
    <submittedName>
        <fullName evidence="2">Uncharacterized protein</fullName>
    </submittedName>
</protein>
<comment type="caution">
    <text evidence="2">The sequence shown here is derived from an EMBL/GenBank/DDBJ whole genome shotgun (WGS) entry which is preliminary data.</text>
</comment>
<organism evidence="2 3">
    <name type="scientific">Austropuccinia psidii MF-1</name>
    <dbReference type="NCBI Taxonomy" id="1389203"/>
    <lineage>
        <taxon>Eukaryota</taxon>
        <taxon>Fungi</taxon>
        <taxon>Dikarya</taxon>
        <taxon>Basidiomycota</taxon>
        <taxon>Pucciniomycotina</taxon>
        <taxon>Pucciniomycetes</taxon>
        <taxon>Pucciniales</taxon>
        <taxon>Sphaerophragmiaceae</taxon>
        <taxon>Austropuccinia</taxon>
    </lineage>
</organism>
<feature type="region of interest" description="Disordered" evidence="1">
    <location>
        <begin position="47"/>
        <end position="169"/>
    </location>
</feature>
<evidence type="ECO:0000313" key="3">
    <source>
        <dbReference type="Proteomes" id="UP000765509"/>
    </source>
</evidence>
<feature type="region of interest" description="Disordered" evidence="1">
    <location>
        <begin position="1"/>
        <end position="32"/>
    </location>
</feature>
<accession>A0A9Q3KJ19</accession>
<dbReference type="AlphaFoldDB" id="A0A9Q3KJ19"/>
<name>A0A9Q3KJ19_9BASI</name>
<reference evidence="2" key="1">
    <citation type="submission" date="2021-03" db="EMBL/GenBank/DDBJ databases">
        <title>Draft genome sequence of rust myrtle Austropuccinia psidii MF-1, a brazilian biotype.</title>
        <authorList>
            <person name="Quecine M.C."/>
            <person name="Pachon D.M.R."/>
            <person name="Bonatelli M.L."/>
            <person name="Correr F.H."/>
            <person name="Franceschini L.M."/>
            <person name="Leite T.F."/>
            <person name="Margarido G.R.A."/>
            <person name="Almeida C.A."/>
            <person name="Ferrarezi J.A."/>
            <person name="Labate C.A."/>
        </authorList>
    </citation>
    <scope>NUCLEOTIDE SEQUENCE</scope>
    <source>
        <strain evidence="2">MF-1</strain>
    </source>
</reference>
<evidence type="ECO:0000313" key="2">
    <source>
        <dbReference type="EMBL" id="MBW0580689.1"/>
    </source>
</evidence>
<proteinExistence type="predicted"/>
<sequence length="169" mass="18774">MSLDQEIEVMNPKHKNASPEERSEQLPADRTGYIPVSVQELVYGRKATRVGTSSKPLDRENELLSSMKVDHGPRKESRPSEWLDTHSLERISPQAKVFLAKPENFVRGPEERVSPKEGQQPSGSSSSLQKQESALTSAKNGQESPKEQSEGKEKGKRKGKVQVEQALPS</sequence>
<feature type="compositionally biased region" description="Low complexity" evidence="1">
    <location>
        <begin position="116"/>
        <end position="133"/>
    </location>
</feature>
<evidence type="ECO:0000256" key="1">
    <source>
        <dbReference type="SAM" id="MobiDB-lite"/>
    </source>
</evidence>
<keyword evidence="3" id="KW-1185">Reference proteome</keyword>
<dbReference type="Proteomes" id="UP000765509">
    <property type="component" value="Unassembled WGS sequence"/>
</dbReference>
<feature type="compositionally biased region" description="Basic and acidic residues" evidence="1">
    <location>
        <begin position="144"/>
        <end position="153"/>
    </location>
</feature>
<gene>
    <name evidence="2" type="ORF">O181_120404</name>
</gene>
<feature type="compositionally biased region" description="Basic and acidic residues" evidence="1">
    <location>
        <begin position="56"/>
        <end position="89"/>
    </location>
</feature>
<dbReference type="EMBL" id="AVOT02108161">
    <property type="protein sequence ID" value="MBW0580689.1"/>
    <property type="molecule type" value="Genomic_DNA"/>
</dbReference>